<dbReference type="OrthoDB" id="5538558at2759"/>
<dbReference type="EMBL" id="KV878344">
    <property type="protein sequence ID" value="OJJ45545.1"/>
    <property type="molecule type" value="Genomic_DNA"/>
</dbReference>
<evidence type="ECO:0008006" key="3">
    <source>
        <dbReference type="Google" id="ProtNLM"/>
    </source>
</evidence>
<gene>
    <name evidence="1" type="ORF">ASPZODRAFT_133370</name>
</gene>
<dbReference type="Gene3D" id="3.40.50.150">
    <property type="entry name" value="Vaccinia Virus protein VP39"/>
    <property type="match status" value="1"/>
</dbReference>
<dbReference type="GeneID" id="34609724"/>
<dbReference type="SUPFAM" id="SSF53335">
    <property type="entry name" value="S-adenosyl-L-methionine-dependent methyltransferases"/>
    <property type="match status" value="1"/>
</dbReference>
<dbReference type="InterPro" id="IPR029063">
    <property type="entry name" value="SAM-dependent_MTases_sf"/>
</dbReference>
<keyword evidence="2" id="KW-1185">Reference proteome</keyword>
<accession>A0A1L9SE91</accession>
<evidence type="ECO:0000313" key="2">
    <source>
        <dbReference type="Proteomes" id="UP000184188"/>
    </source>
</evidence>
<dbReference type="Proteomes" id="UP000184188">
    <property type="component" value="Unassembled WGS sequence"/>
</dbReference>
<dbReference type="VEuPathDB" id="FungiDB:ASPZODRAFT_133370"/>
<proteinExistence type="predicted"/>
<sequence>MDVVGITFGAAVHMMQPPMEMQLLYRRAMARREPNFPSLVHRKDRVYFKQGITTFYPLPCDLLEIHRRILRCMLYINVFGGPICAPISAHRSPKRVLEISLAAGFWSSQCRDWLNSHNVSFHGLDLLPQTPEWSQLGMNWHVTRHNLQKSPTLPFEDASFDFVFIRDLGLYAPTAIAASLANMTTRSIPSTSASFSSSSSLSSIASSTTSSPVLTEAMRVLCLGGILEVWDSDWVFRSLLPPMPEERSGDAERGKKYTQSRKKELQIAGQTATYASMPTARFTNPGNRFIKEYNSWAQKAFEKQGVTTQPSTQIQAFFFRDKEEADRQFVRVGTRRMAIPLGELPWENGRGLTAKQWAIRHSALLTVVQMIEAMEPLLMEASGMNEDEFGSWAGAMSGDLLQNRVWKTAECLEMSAWWGEKR</sequence>
<reference evidence="2" key="1">
    <citation type="journal article" date="2017" name="Genome Biol.">
        <title>Comparative genomics reveals high biological diversity and specific adaptations in the industrially and medically important fungal genus Aspergillus.</title>
        <authorList>
            <person name="de Vries R.P."/>
            <person name="Riley R."/>
            <person name="Wiebenga A."/>
            <person name="Aguilar-Osorio G."/>
            <person name="Amillis S."/>
            <person name="Uchima C.A."/>
            <person name="Anderluh G."/>
            <person name="Asadollahi M."/>
            <person name="Askin M."/>
            <person name="Barry K."/>
            <person name="Battaglia E."/>
            <person name="Bayram O."/>
            <person name="Benocci T."/>
            <person name="Braus-Stromeyer S.A."/>
            <person name="Caldana C."/>
            <person name="Canovas D."/>
            <person name="Cerqueira G.C."/>
            <person name="Chen F."/>
            <person name="Chen W."/>
            <person name="Choi C."/>
            <person name="Clum A."/>
            <person name="Dos Santos R.A."/>
            <person name="Damasio A.R."/>
            <person name="Diallinas G."/>
            <person name="Emri T."/>
            <person name="Fekete E."/>
            <person name="Flipphi M."/>
            <person name="Freyberg S."/>
            <person name="Gallo A."/>
            <person name="Gournas C."/>
            <person name="Habgood R."/>
            <person name="Hainaut M."/>
            <person name="Harispe M.L."/>
            <person name="Henrissat B."/>
            <person name="Hilden K.S."/>
            <person name="Hope R."/>
            <person name="Hossain A."/>
            <person name="Karabika E."/>
            <person name="Karaffa L."/>
            <person name="Karanyi Z."/>
            <person name="Krasevec N."/>
            <person name="Kuo A."/>
            <person name="Kusch H."/>
            <person name="LaButti K."/>
            <person name="Lagendijk E.L."/>
            <person name="Lapidus A."/>
            <person name="Levasseur A."/>
            <person name="Lindquist E."/>
            <person name="Lipzen A."/>
            <person name="Logrieco A.F."/>
            <person name="MacCabe A."/>
            <person name="Maekelae M.R."/>
            <person name="Malavazi I."/>
            <person name="Melin P."/>
            <person name="Meyer V."/>
            <person name="Mielnichuk N."/>
            <person name="Miskei M."/>
            <person name="Molnar A.P."/>
            <person name="Mule G."/>
            <person name="Ngan C.Y."/>
            <person name="Orejas M."/>
            <person name="Orosz E."/>
            <person name="Ouedraogo J.P."/>
            <person name="Overkamp K.M."/>
            <person name="Park H.-S."/>
            <person name="Perrone G."/>
            <person name="Piumi F."/>
            <person name="Punt P.J."/>
            <person name="Ram A.F."/>
            <person name="Ramon A."/>
            <person name="Rauscher S."/>
            <person name="Record E."/>
            <person name="Riano-Pachon D.M."/>
            <person name="Robert V."/>
            <person name="Roehrig J."/>
            <person name="Ruller R."/>
            <person name="Salamov A."/>
            <person name="Salih N.S."/>
            <person name="Samson R.A."/>
            <person name="Sandor E."/>
            <person name="Sanguinetti M."/>
            <person name="Schuetze T."/>
            <person name="Sepcic K."/>
            <person name="Shelest E."/>
            <person name="Sherlock G."/>
            <person name="Sophianopoulou V."/>
            <person name="Squina F.M."/>
            <person name="Sun H."/>
            <person name="Susca A."/>
            <person name="Todd R.B."/>
            <person name="Tsang A."/>
            <person name="Unkles S.E."/>
            <person name="van de Wiele N."/>
            <person name="van Rossen-Uffink D."/>
            <person name="Oliveira J.V."/>
            <person name="Vesth T.C."/>
            <person name="Visser J."/>
            <person name="Yu J.-H."/>
            <person name="Zhou M."/>
            <person name="Andersen M.R."/>
            <person name="Archer D.B."/>
            <person name="Baker S.E."/>
            <person name="Benoit I."/>
            <person name="Brakhage A.A."/>
            <person name="Braus G.H."/>
            <person name="Fischer R."/>
            <person name="Frisvad J.C."/>
            <person name="Goldman G.H."/>
            <person name="Houbraken J."/>
            <person name="Oakley B."/>
            <person name="Pocsi I."/>
            <person name="Scazzocchio C."/>
            <person name="Seiboth B."/>
            <person name="vanKuyk P.A."/>
            <person name="Wortman J."/>
            <person name="Dyer P.S."/>
            <person name="Grigoriev I.V."/>
        </authorList>
    </citation>
    <scope>NUCLEOTIDE SEQUENCE [LARGE SCALE GENOMIC DNA]</scope>
    <source>
        <strain evidence="2">CBS 506.65</strain>
    </source>
</reference>
<evidence type="ECO:0000313" key="1">
    <source>
        <dbReference type="EMBL" id="OJJ45545.1"/>
    </source>
</evidence>
<protein>
    <recommendedName>
        <fullName evidence="3">Methyltransferase domain-containing protein</fullName>
    </recommendedName>
</protein>
<dbReference type="AlphaFoldDB" id="A0A1L9SE91"/>
<name>A0A1L9SE91_9EURO</name>
<organism evidence="1 2">
    <name type="scientific">Penicilliopsis zonata CBS 506.65</name>
    <dbReference type="NCBI Taxonomy" id="1073090"/>
    <lineage>
        <taxon>Eukaryota</taxon>
        <taxon>Fungi</taxon>
        <taxon>Dikarya</taxon>
        <taxon>Ascomycota</taxon>
        <taxon>Pezizomycotina</taxon>
        <taxon>Eurotiomycetes</taxon>
        <taxon>Eurotiomycetidae</taxon>
        <taxon>Eurotiales</taxon>
        <taxon>Aspergillaceae</taxon>
        <taxon>Penicilliopsis</taxon>
    </lineage>
</organism>
<dbReference type="RefSeq" id="XP_022580055.1">
    <property type="nucleotide sequence ID" value="XM_022723259.1"/>
</dbReference>
<dbReference type="STRING" id="1073090.A0A1L9SE91"/>